<reference evidence="4 5" key="1">
    <citation type="submission" date="2019-11" db="EMBL/GenBank/DDBJ databases">
        <authorList>
            <person name="Zheng R.K."/>
            <person name="Sun C.M."/>
        </authorList>
    </citation>
    <scope>NUCLEOTIDE SEQUENCE [LARGE SCALE GENOMIC DNA]</scope>
    <source>
        <strain evidence="4 5">WC007</strain>
    </source>
</reference>
<evidence type="ECO:0000256" key="3">
    <source>
        <dbReference type="PIRSR" id="PIRSR001359-3"/>
    </source>
</evidence>
<accession>A0A6I6JV72</accession>
<evidence type="ECO:0000313" key="5">
    <source>
        <dbReference type="Proteomes" id="UP000428260"/>
    </source>
</evidence>
<dbReference type="SUPFAM" id="SSF51569">
    <property type="entry name" value="Aldolase"/>
    <property type="match status" value="1"/>
</dbReference>
<evidence type="ECO:0000256" key="1">
    <source>
        <dbReference type="PIRSR" id="PIRSR001359-1"/>
    </source>
</evidence>
<dbReference type="InterPro" id="IPR050246">
    <property type="entry name" value="Class_II_FBP_aldolase"/>
</dbReference>
<dbReference type="EMBL" id="CP046401">
    <property type="protein sequence ID" value="QGY44052.1"/>
    <property type="molecule type" value="Genomic_DNA"/>
</dbReference>
<feature type="binding site" evidence="2">
    <location>
        <position position="180"/>
    </location>
    <ligand>
        <name>dihydroxyacetone phosphate</name>
        <dbReference type="ChEBI" id="CHEBI:57642"/>
    </ligand>
</feature>
<protein>
    <submittedName>
        <fullName evidence="4">Ketose-bisphosphate aldolase</fullName>
    </submittedName>
</protein>
<dbReference type="RefSeq" id="WP_158865788.1">
    <property type="nucleotide sequence ID" value="NZ_CP046401.1"/>
</dbReference>
<feature type="active site" description="Proton donor" evidence="1">
    <location>
        <position position="81"/>
    </location>
</feature>
<feature type="binding site" evidence="3">
    <location>
        <position position="133"/>
    </location>
    <ligand>
        <name>Zn(2+)</name>
        <dbReference type="ChEBI" id="CHEBI:29105"/>
        <label>2</label>
    </ligand>
</feature>
<dbReference type="PANTHER" id="PTHR30304">
    <property type="entry name" value="D-TAGATOSE-1,6-BISPHOSPHATE ALDOLASE"/>
    <property type="match status" value="1"/>
</dbReference>
<evidence type="ECO:0000256" key="2">
    <source>
        <dbReference type="PIRSR" id="PIRSR001359-2"/>
    </source>
</evidence>
<feature type="binding site" evidence="3">
    <location>
        <position position="82"/>
    </location>
    <ligand>
        <name>Zn(2+)</name>
        <dbReference type="ChEBI" id="CHEBI:29105"/>
        <label>1</label>
        <note>catalytic</note>
    </ligand>
</feature>
<dbReference type="Proteomes" id="UP000428260">
    <property type="component" value="Chromosome"/>
</dbReference>
<feature type="binding site" evidence="2">
    <location>
        <begin position="254"/>
        <end position="257"/>
    </location>
    <ligand>
        <name>dihydroxyacetone phosphate</name>
        <dbReference type="ChEBI" id="CHEBI:57642"/>
    </ligand>
</feature>
<keyword evidence="5" id="KW-1185">Reference proteome</keyword>
<dbReference type="NCBIfam" id="TIGR00167">
    <property type="entry name" value="cbbA"/>
    <property type="match status" value="1"/>
</dbReference>
<dbReference type="KEGG" id="mcos:GM418_10400"/>
<dbReference type="AlphaFoldDB" id="A0A6I6JV72"/>
<dbReference type="PIRSF" id="PIRSF001359">
    <property type="entry name" value="F_bP_aldolase_II"/>
    <property type="match status" value="1"/>
</dbReference>
<dbReference type="InterPro" id="IPR013785">
    <property type="entry name" value="Aldolase_TIM"/>
</dbReference>
<feature type="binding site" evidence="3">
    <location>
        <position position="179"/>
    </location>
    <ligand>
        <name>Zn(2+)</name>
        <dbReference type="ChEBI" id="CHEBI:29105"/>
        <label>1</label>
        <note>catalytic</note>
    </ligand>
</feature>
<feature type="binding site" evidence="3">
    <location>
        <position position="210"/>
    </location>
    <ligand>
        <name>Zn(2+)</name>
        <dbReference type="ChEBI" id="CHEBI:29105"/>
        <label>1</label>
        <note>catalytic</note>
    </ligand>
</feature>
<proteinExistence type="predicted"/>
<evidence type="ECO:0000313" key="4">
    <source>
        <dbReference type="EMBL" id="QGY44052.1"/>
    </source>
</evidence>
<dbReference type="PANTHER" id="PTHR30304:SF0">
    <property type="entry name" value="D-TAGATOSE-1,6-BISPHOSPHATE ALDOLASE SUBUNIT GATY-RELATED"/>
    <property type="match status" value="1"/>
</dbReference>
<dbReference type="Gene3D" id="3.20.20.70">
    <property type="entry name" value="Aldolase class I"/>
    <property type="match status" value="1"/>
</dbReference>
<gene>
    <name evidence="4" type="ORF">GM418_10400</name>
</gene>
<name>A0A6I6JV72_9BACT</name>
<dbReference type="GO" id="GO:0008270">
    <property type="term" value="F:zinc ion binding"/>
    <property type="evidence" value="ECO:0007669"/>
    <property type="project" value="InterPro"/>
</dbReference>
<dbReference type="GO" id="GO:0016832">
    <property type="term" value="F:aldehyde-lyase activity"/>
    <property type="evidence" value="ECO:0007669"/>
    <property type="project" value="InterPro"/>
</dbReference>
<feature type="binding site" evidence="2">
    <location>
        <begin position="211"/>
        <end position="213"/>
    </location>
    <ligand>
        <name>dihydroxyacetone phosphate</name>
        <dbReference type="ChEBI" id="CHEBI:57642"/>
    </ligand>
</feature>
<keyword evidence="3" id="KW-0479">Metal-binding</keyword>
<keyword evidence="3" id="KW-0862">Zinc</keyword>
<comment type="cofactor">
    <cofactor evidence="3">
        <name>Zn(2+)</name>
        <dbReference type="ChEBI" id="CHEBI:29105"/>
    </cofactor>
    <text evidence="3">Binds 2 Zn(2+) ions per subunit. One is catalytic and the other provides a structural contribution.</text>
</comment>
<dbReference type="Pfam" id="PF01116">
    <property type="entry name" value="F_bP_aldolase"/>
    <property type="match status" value="1"/>
</dbReference>
<organism evidence="4 5">
    <name type="scientific">Maribellus comscasis</name>
    <dbReference type="NCBI Taxonomy" id="2681766"/>
    <lineage>
        <taxon>Bacteria</taxon>
        <taxon>Pseudomonadati</taxon>
        <taxon>Bacteroidota</taxon>
        <taxon>Bacteroidia</taxon>
        <taxon>Marinilabiliales</taxon>
        <taxon>Prolixibacteraceae</taxon>
        <taxon>Maribellus</taxon>
    </lineage>
</organism>
<sequence>MLVSTSELFKKCYGRYGIAAVNVWDMEQIHGLFAAAQKANSPFIIQTTPVARNYASSEMLIAMISAAAKIYPKTVFAIHLDHGNKEHAFQSILSGDYTSVMIDASHEPFDENVKITKEIVEEAHKKSISVEAELGVLSGVEDDLVVDEKNKKYTQPDEVVEFVEQAGCDSLAVAVGTSHGAYKFSGKQGLQFDILEEIQQKLPGFPLVLHGGSAVNKDEIQRINAAGGQLGIDAKGVSDKEIIKAIQFGVCKINIATDARLIWTRVVREFFKYSPAQFDPIVPGKSYMEAFEKFCIKKFELFKSTGKASEFKS</sequence>
<dbReference type="InterPro" id="IPR000771">
    <property type="entry name" value="FBA_II"/>
</dbReference>
<dbReference type="CDD" id="cd00947">
    <property type="entry name" value="TBP_aldolase_IIB"/>
    <property type="match status" value="1"/>
</dbReference>
<feature type="binding site" evidence="3">
    <location>
        <position position="103"/>
    </location>
    <ligand>
        <name>Zn(2+)</name>
        <dbReference type="ChEBI" id="CHEBI:29105"/>
        <label>2</label>
    </ligand>
</feature>
<dbReference type="GO" id="GO:0005975">
    <property type="term" value="P:carbohydrate metabolic process"/>
    <property type="evidence" value="ECO:0007669"/>
    <property type="project" value="InterPro"/>
</dbReference>